<evidence type="ECO:0000313" key="1">
    <source>
        <dbReference type="EMBL" id="KAK6350650.1"/>
    </source>
</evidence>
<organism evidence="1 2">
    <name type="scientific">Orbilia javanica</name>
    <dbReference type="NCBI Taxonomy" id="47235"/>
    <lineage>
        <taxon>Eukaryota</taxon>
        <taxon>Fungi</taxon>
        <taxon>Dikarya</taxon>
        <taxon>Ascomycota</taxon>
        <taxon>Pezizomycotina</taxon>
        <taxon>Orbiliomycetes</taxon>
        <taxon>Orbiliales</taxon>
        <taxon>Orbiliaceae</taxon>
        <taxon>Orbilia</taxon>
    </lineage>
</organism>
<reference evidence="1 2" key="1">
    <citation type="submission" date="2019-10" db="EMBL/GenBank/DDBJ databases">
        <authorList>
            <person name="Palmer J.M."/>
        </authorList>
    </citation>
    <scope>NUCLEOTIDE SEQUENCE [LARGE SCALE GENOMIC DNA]</scope>
    <source>
        <strain evidence="1 2">TWF718</strain>
    </source>
</reference>
<gene>
    <name evidence="1" type="ORF">TWF718_003837</name>
</gene>
<accession>A0AAN8REJ9</accession>
<protein>
    <submittedName>
        <fullName evidence="1">Uncharacterized protein</fullName>
    </submittedName>
</protein>
<sequence length="96" mass="10740">MCHIREKEPDGILRVKPQEAEACRVSGLADYLDAIFEEKHDKIVQGSSGLIQRGCVELSMGGVRKRSGILAESRFQELLLDQSAYLTCVMFRTDVP</sequence>
<comment type="caution">
    <text evidence="1">The sequence shown here is derived from an EMBL/GenBank/DDBJ whole genome shotgun (WGS) entry which is preliminary data.</text>
</comment>
<dbReference type="Proteomes" id="UP001313282">
    <property type="component" value="Unassembled WGS sequence"/>
</dbReference>
<dbReference type="AlphaFoldDB" id="A0AAN8REJ9"/>
<evidence type="ECO:0000313" key="2">
    <source>
        <dbReference type="Proteomes" id="UP001313282"/>
    </source>
</evidence>
<dbReference type="EMBL" id="JAVHNR010000002">
    <property type="protein sequence ID" value="KAK6350650.1"/>
    <property type="molecule type" value="Genomic_DNA"/>
</dbReference>
<name>A0AAN8REJ9_9PEZI</name>
<proteinExistence type="predicted"/>
<keyword evidence="2" id="KW-1185">Reference proteome</keyword>